<evidence type="ECO:0000256" key="2">
    <source>
        <dbReference type="ARBA" id="ARBA00022484"/>
    </source>
</evidence>
<keyword evidence="4" id="KW-0548">Nucleotidyltransferase</keyword>
<evidence type="ECO:0000256" key="1">
    <source>
        <dbReference type="ARBA" id="ARBA00012494"/>
    </source>
</evidence>
<feature type="binding site" evidence="9">
    <location>
        <position position="364"/>
    </location>
    <ligand>
        <name>Mg(2+)</name>
        <dbReference type="ChEBI" id="CHEBI:18420"/>
        <label>2</label>
    </ligand>
</feature>
<proteinExistence type="predicted"/>
<evidence type="ECO:0000256" key="7">
    <source>
        <dbReference type="ARBA" id="ARBA00030248"/>
    </source>
</evidence>
<comment type="cofactor">
    <cofactor evidence="9">
        <name>Mg(2+)</name>
        <dbReference type="ChEBI" id="CHEBI:18420"/>
    </cofactor>
    <text evidence="9">Binds 2 Mg(2+) per subunit.</text>
</comment>
<reference evidence="11" key="1">
    <citation type="submission" date="2020-09" db="EMBL/GenBank/DDBJ databases">
        <title>Leviviricetes taxonomy.</title>
        <authorList>
            <person name="Stockdale S.R."/>
            <person name="Callanan J."/>
            <person name="Adriaenssens E.M."/>
            <person name="Kuhn J.H."/>
            <person name="Rumnieks J."/>
            <person name="Shkoporov A."/>
            <person name="Draper L.A."/>
            <person name="Ross P."/>
            <person name="Hill C."/>
        </authorList>
    </citation>
    <scope>NUCLEOTIDE SEQUENCE</scope>
</reference>
<dbReference type="SUPFAM" id="SSF56672">
    <property type="entry name" value="DNA/RNA polymerases"/>
    <property type="match status" value="1"/>
</dbReference>
<evidence type="ECO:0000259" key="10">
    <source>
        <dbReference type="PROSITE" id="PS50522"/>
    </source>
</evidence>
<keyword evidence="9" id="KW-0460">Magnesium</keyword>
<dbReference type="Proteomes" id="UP000678475">
    <property type="component" value="Segment"/>
</dbReference>
<evidence type="ECO:0000256" key="9">
    <source>
        <dbReference type="PIRSR" id="PIRSR605093-1"/>
    </source>
</evidence>
<dbReference type="RefSeq" id="YP_010769123.1">
    <property type="nucleotide sequence ID" value="NC_073884.1"/>
</dbReference>
<protein>
    <recommendedName>
        <fullName evidence="1">RNA-directed RNA polymerase</fullName>
        <ecNumber evidence="1">2.7.7.48</ecNumber>
    </recommendedName>
    <alternativeName>
        <fullName evidence="7">RNA replicase beta chain</fullName>
    </alternativeName>
</protein>
<dbReference type="InterPro" id="IPR007096">
    <property type="entry name" value="RNA-dir_Rpol_cat_phage"/>
</dbReference>
<feature type="binding site" evidence="9">
    <location>
        <position position="365"/>
    </location>
    <ligand>
        <name>Mg(2+)</name>
        <dbReference type="ChEBI" id="CHEBI:18420"/>
        <label>2</label>
    </ligand>
</feature>
<sequence length="583" mass="66027">MAFQPDRHVALAFERMCISFNTPRSLAAYLLYTSGEHLQLARLEISANDYLEHDYDRFRNDYLITEYLSKFEGLDTGVDRGRVALSTWQQAEEKCRATNLRIRTLYDRDDIPAVTLDILLRAQQKIESCIGVRVKWSAMLNRFRWGPGSTATLKSVAAGLDHKLLEEQISVTHEALPLLRAAMATDYAWLRARGLDPSGPTSLIDSEFQVVEGSRGVTVPKNAKTDRFIAAEPSGNVFLQLGFGAYFRQCLTRVGIDLNDQTVNQGLARDGLDHGLATVDLKSASDTITTAVVWLLLPYSWASALSRLRSPVMTLPDGSRTYLEKFSSMGNGFTFELESLIFWALTEAVRDKMGIAGRVSVYGDDIICPSECVPLLREVLEWCGFELNSKKTHFNSTFRESCGKHYFGGKDVTPIYQKKPTFTEEEFYRFHNRLLYHAIDRVGCSGPLLFADSAFRWVGDLARAYRRRNGRPGFAIPLVSVDRRLDGGLCTDVRSLNHRVSGGFRRVSTLARVFQPHERPVDHSVAFAFLHRFKPVVTEAIWWLGIDSEPLPFKGTVTERGQGRWVVRRTYFPEARELRWIAL</sequence>
<comment type="catalytic activity">
    <reaction evidence="8">
        <text>RNA(n) + a ribonucleoside 5'-triphosphate = RNA(n+1) + diphosphate</text>
        <dbReference type="Rhea" id="RHEA:21248"/>
        <dbReference type="Rhea" id="RHEA-COMP:14527"/>
        <dbReference type="Rhea" id="RHEA-COMP:17342"/>
        <dbReference type="ChEBI" id="CHEBI:33019"/>
        <dbReference type="ChEBI" id="CHEBI:61557"/>
        <dbReference type="ChEBI" id="CHEBI:140395"/>
        <dbReference type="EC" id="2.7.7.48"/>
    </reaction>
</comment>
<keyword evidence="12" id="KW-1185">Reference proteome</keyword>
<dbReference type="KEGG" id="vg:80398048"/>
<keyword evidence="5" id="KW-0547">Nucleotide-binding</keyword>
<evidence type="ECO:0000256" key="5">
    <source>
        <dbReference type="ARBA" id="ARBA00022741"/>
    </source>
</evidence>
<dbReference type="InterPro" id="IPR043502">
    <property type="entry name" value="DNA/RNA_pol_sf"/>
</dbReference>
<feature type="domain" description="RdRp catalytic" evidence="10">
    <location>
        <begin position="265"/>
        <end position="396"/>
    </location>
</feature>
<evidence type="ECO:0000256" key="4">
    <source>
        <dbReference type="ARBA" id="ARBA00022695"/>
    </source>
</evidence>
<organism evidence="11 12">
    <name type="scientific">ssRNA phage SRR6960799_15</name>
    <dbReference type="NCBI Taxonomy" id="2786571"/>
    <lineage>
        <taxon>Viruses</taxon>
        <taxon>Riboviria</taxon>
        <taxon>Orthornavirae</taxon>
        <taxon>Lenarviricota</taxon>
        <taxon>Leviviricetes</taxon>
        <taxon>Norzivirales</taxon>
        <taxon>Fiersviridae</taxon>
        <taxon>Haeldovirus</taxon>
        <taxon>Haeldovirus borboradaptatum</taxon>
        <taxon>Boloprevirus borboradaptatum</taxon>
    </lineage>
</organism>
<evidence type="ECO:0000313" key="12">
    <source>
        <dbReference type="Proteomes" id="UP000678475"/>
    </source>
</evidence>
<dbReference type="GO" id="GO:0003968">
    <property type="term" value="F:RNA-directed RNA polymerase activity"/>
    <property type="evidence" value="ECO:0007669"/>
    <property type="project" value="UniProtKB-KW"/>
</dbReference>
<evidence type="ECO:0000256" key="8">
    <source>
        <dbReference type="ARBA" id="ARBA00048744"/>
    </source>
</evidence>
<dbReference type="GO" id="GO:0046872">
    <property type="term" value="F:metal ion binding"/>
    <property type="evidence" value="ECO:0007669"/>
    <property type="project" value="UniProtKB-KW"/>
</dbReference>
<evidence type="ECO:0000256" key="6">
    <source>
        <dbReference type="ARBA" id="ARBA00022953"/>
    </source>
</evidence>
<name>A0A8S5L046_9VIRU</name>
<dbReference type="EC" id="2.7.7.48" evidence="1"/>
<dbReference type="Pfam" id="PF03431">
    <property type="entry name" value="RNA_replicase_B"/>
    <property type="match status" value="1"/>
</dbReference>
<feature type="binding site" evidence="9">
    <location>
        <position position="280"/>
    </location>
    <ligand>
        <name>Mg(2+)</name>
        <dbReference type="ChEBI" id="CHEBI:18420"/>
        <label>2</label>
    </ligand>
</feature>
<dbReference type="GeneID" id="80398048"/>
<keyword evidence="6" id="KW-0693">Viral RNA replication</keyword>
<keyword evidence="3" id="KW-0808">Transferase</keyword>
<keyword evidence="9" id="KW-0479">Metal-binding</keyword>
<gene>
    <name evidence="11" type="primary">SRR6960799_15_3</name>
</gene>
<dbReference type="EMBL" id="BK013602">
    <property type="protein sequence ID" value="DAD50701.1"/>
    <property type="molecule type" value="Genomic_RNA"/>
</dbReference>
<dbReference type="GO" id="GO:0000166">
    <property type="term" value="F:nucleotide binding"/>
    <property type="evidence" value="ECO:0007669"/>
    <property type="project" value="UniProtKB-KW"/>
</dbReference>
<keyword evidence="2 11" id="KW-0696">RNA-directed RNA polymerase</keyword>
<dbReference type="PROSITE" id="PS50522">
    <property type="entry name" value="RDRP_PHAGE"/>
    <property type="match status" value="1"/>
</dbReference>
<dbReference type="GO" id="GO:0039694">
    <property type="term" value="P:viral RNA genome replication"/>
    <property type="evidence" value="ECO:0007669"/>
    <property type="project" value="InterPro"/>
</dbReference>
<evidence type="ECO:0000313" key="11">
    <source>
        <dbReference type="EMBL" id="DAD50701.1"/>
    </source>
</evidence>
<evidence type="ECO:0000256" key="3">
    <source>
        <dbReference type="ARBA" id="ARBA00022679"/>
    </source>
</evidence>
<accession>A0A8S5L046</accession>
<dbReference type="InterPro" id="IPR005093">
    <property type="entry name" value="RNArep_beta"/>
</dbReference>